<comment type="pathway">
    <text evidence="2">Cell wall biogenesis; peptidoglycan biosynthesis.</text>
</comment>
<evidence type="ECO:0000256" key="5">
    <source>
        <dbReference type="ARBA" id="ARBA00022645"/>
    </source>
</evidence>
<dbReference type="GO" id="GO:0071555">
    <property type="term" value="P:cell wall organization"/>
    <property type="evidence" value="ECO:0007669"/>
    <property type="project" value="UniProtKB-KW"/>
</dbReference>
<dbReference type="InterPro" id="IPR037167">
    <property type="entry name" value="Peptidase_S11_C_sf"/>
</dbReference>
<comment type="catalytic activity">
    <reaction evidence="12">
        <text>Preferential cleavage: (Ac)2-L-Lys-D-Ala-|-D-Ala. Also transpeptidation of peptidyl-alanyl moieties that are N-acyl substituents of D-alanine.</text>
        <dbReference type="EC" id="3.4.16.4"/>
    </reaction>
</comment>
<dbReference type="EC" id="3.4.16.4" evidence="4"/>
<evidence type="ECO:0000259" key="16">
    <source>
        <dbReference type="SMART" id="SM00936"/>
    </source>
</evidence>
<evidence type="ECO:0000256" key="8">
    <source>
        <dbReference type="ARBA" id="ARBA00022801"/>
    </source>
</evidence>
<keyword evidence="8" id="KW-0378">Hydrolase</keyword>
<dbReference type="PRINTS" id="PR00725">
    <property type="entry name" value="DADACBPTASE1"/>
</dbReference>
<dbReference type="AlphaFoldDB" id="A0A6M0H0A5"/>
<dbReference type="SMART" id="SM00936">
    <property type="entry name" value="PBP5_C"/>
    <property type="match status" value="1"/>
</dbReference>
<name>A0A6M0H0A5_9CLOT</name>
<keyword evidence="7" id="KW-0732">Signal</keyword>
<feature type="active site" description="Proton acceptor" evidence="13">
    <location>
        <position position="67"/>
    </location>
</feature>
<dbReference type="Proteomes" id="UP000481872">
    <property type="component" value="Unassembled WGS sequence"/>
</dbReference>
<dbReference type="UniPathway" id="UPA00219"/>
<dbReference type="PANTHER" id="PTHR21581:SF33">
    <property type="entry name" value="D-ALANYL-D-ALANINE CARBOXYPEPTIDASE DACB"/>
    <property type="match status" value="1"/>
</dbReference>
<dbReference type="GO" id="GO:0006508">
    <property type="term" value="P:proteolysis"/>
    <property type="evidence" value="ECO:0007669"/>
    <property type="project" value="UniProtKB-KW"/>
</dbReference>
<feature type="binding site" evidence="14">
    <location>
        <position position="224"/>
    </location>
    <ligand>
        <name>substrate</name>
    </ligand>
</feature>
<dbReference type="GO" id="GO:0008360">
    <property type="term" value="P:regulation of cell shape"/>
    <property type="evidence" value="ECO:0007669"/>
    <property type="project" value="UniProtKB-KW"/>
</dbReference>
<protein>
    <recommendedName>
        <fullName evidence="4">serine-type D-Ala-D-Ala carboxypeptidase</fullName>
        <ecNumber evidence="4">3.4.16.4</ecNumber>
    </recommendedName>
</protein>
<keyword evidence="11" id="KW-0961">Cell wall biogenesis/degradation</keyword>
<dbReference type="SUPFAM" id="SSF56601">
    <property type="entry name" value="beta-lactamase/transpeptidase-like"/>
    <property type="match status" value="1"/>
</dbReference>
<reference evidence="17 18" key="1">
    <citation type="submission" date="2020-02" db="EMBL/GenBank/DDBJ databases">
        <title>Genome assembly of a novel Clostridium senegalense strain.</title>
        <authorList>
            <person name="Gupta T.B."/>
            <person name="Jauregui R."/>
            <person name="Maclean P."/>
            <person name="Nawarathana A."/>
            <person name="Brightwell G."/>
        </authorList>
    </citation>
    <scope>NUCLEOTIDE SEQUENCE [LARGE SCALE GENOMIC DNA]</scope>
    <source>
        <strain evidence="17 18">AGRFS4</strain>
    </source>
</reference>
<evidence type="ECO:0000256" key="12">
    <source>
        <dbReference type="ARBA" id="ARBA00034000"/>
    </source>
</evidence>
<feature type="active site" description="Acyl-ester intermediate" evidence="13">
    <location>
        <position position="64"/>
    </location>
</feature>
<comment type="similarity">
    <text evidence="3 15">Belongs to the peptidase S11 family.</text>
</comment>
<sequence>MKKTHIKSLSVILVAILIIKIFSTVCYASPKKLRVNAGSAIAVDSLSGRVLFEQNSRSLVPVASTTKIVTALVALSYGDLEEEFTISKNSAAIRGSTVGYKAGEKITLYELLYGLMFKSGNDAAIAIAEGIGGSVEGFCSIMNEYCIQIGMLDSHFESPHGLDSQNHYSTAYDLAIATKKAKENPIFHEIVSSKSIDKSKHGFTRDYQNINKLLYQMPNANGVKTGYTGGAGKCLVSSVNMGEGDIIMVTLNCTPRWEETKKIFNYVDEVYDYKKVISKGEVLKNIEIENGDGKLNLISRKDVILPVKEDEKLNIEVDVPENLKAPISKEEKIGTVRVSDENGKIVYEYMLSQNEIEKKPIYKIIKEKLLN</sequence>
<dbReference type="EMBL" id="JAAGPU010000001">
    <property type="protein sequence ID" value="NEU03608.1"/>
    <property type="molecule type" value="Genomic_DNA"/>
</dbReference>
<evidence type="ECO:0000256" key="9">
    <source>
        <dbReference type="ARBA" id="ARBA00022960"/>
    </source>
</evidence>
<dbReference type="InterPro" id="IPR018044">
    <property type="entry name" value="Peptidase_S11"/>
</dbReference>
<evidence type="ECO:0000256" key="3">
    <source>
        <dbReference type="ARBA" id="ARBA00007164"/>
    </source>
</evidence>
<evidence type="ECO:0000313" key="18">
    <source>
        <dbReference type="Proteomes" id="UP000481872"/>
    </source>
</evidence>
<feature type="active site" evidence="13">
    <location>
        <position position="119"/>
    </location>
</feature>
<gene>
    <name evidence="17" type="ORF">G3M99_01800</name>
</gene>
<comment type="caution">
    <text evidence="17">The sequence shown here is derived from an EMBL/GenBank/DDBJ whole genome shotgun (WGS) entry which is preliminary data.</text>
</comment>
<dbReference type="Pfam" id="PF00768">
    <property type="entry name" value="Peptidase_S11"/>
    <property type="match status" value="1"/>
</dbReference>
<keyword evidence="18" id="KW-1185">Reference proteome</keyword>
<comment type="function">
    <text evidence="1">Removes C-terminal D-alanyl residues from sugar-peptide cell wall precursors.</text>
</comment>
<evidence type="ECO:0000256" key="14">
    <source>
        <dbReference type="PIRSR" id="PIRSR618044-2"/>
    </source>
</evidence>
<dbReference type="InterPro" id="IPR012907">
    <property type="entry name" value="Peptidase_S11_C"/>
</dbReference>
<dbReference type="Gene3D" id="3.40.710.10">
    <property type="entry name" value="DD-peptidase/beta-lactamase superfamily"/>
    <property type="match status" value="1"/>
</dbReference>
<evidence type="ECO:0000256" key="13">
    <source>
        <dbReference type="PIRSR" id="PIRSR618044-1"/>
    </source>
</evidence>
<dbReference type="Gene3D" id="2.60.410.10">
    <property type="entry name" value="D-Ala-D-Ala carboxypeptidase, C-terminal domain"/>
    <property type="match status" value="1"/>
</dbReference>
<evidence type="ECO:0000256" key="1">
    <source>
        <dbReference type="ARBA" id="ARBA00003217"/>
    </source>
</evidence>
<keyword evidence="6" id="KW-0645">Protease</keyword>
<dbReference type="InterPro" id="IPR001967">
    <property type="entry name" value="Peptidase_S11_N"/>
</dbReference>
<organism evidence="17 18">
    <name type="scientific">Clostridium senegalense</name>
    <dbReference type="NCBI Taxonomy" id="1465809"/>
    <lineage>
        <taxon>Bacteria</taxon>
        <taxon>Bacillati</taxon>
        <taxon>Bacillota</taxon>
        <taxon>Clostridia</taxon>
        <taxon>Eubacteriales</taxon>
        <taxon>Clostridiaceae</taxon>
        <taxon>Clostridium</taxon>
    </lineage>
</organism>
<evidence type="ECO:0000256" key="11">
    <source>
        <dbReference type="ARBA" id="ARBA00023316"/>
    </source>
</evidence>
<accession>A0A6M0H0A5</accession>
<dbReference type="InterPro" id="IPR015956">
    <property type="entry name" value="Peniciliin-bd_prot_C_sf"/>
</dbReference>
<dbReference type="SUPFAM" id="SSF69189">
    <property type="entry name" value="Penicillin-binding protein associated domain"/>
    <property type="match status" value="1"/>
</dbReference>
<keyword evidence="5 17" id="KW-0121">Carboxypeptidase</keyword>
<evidence type="ECO:0000256" key="6">
    <source>
        <dbReference type="ARBA" id="ARBA00022670"/>
    </source>
</evidence>
<evidence type="ECO:0000256" key="2">
    <source>
        <dbReference type="ARBA" id="ARBA00004752"/>
    </source>
</evidence>
<dbReference type="GO" id="GO:0009002">
    <property type="term" value="F:serine-type D-Ala-D-Ala carboxypeptidase activity"/>
    <property type="evidence" value="ECO:0007669"/>
    <property type="project" value="UniProtKB-EC"/>
</dbReference>
<dbReference type="PANTHER" id="PTHR21581">
    <property type="entry name" value="D-ALANYL-D-ALANINE CARBOXYPEPTIDASE"/>
    <property type="match status" value="1"/>
</dbReference>
<evidence type="ECO:0000256" key="7">
    <source>
        <dbReference type="ARBA" id="ARBA00022729"/>
    </source>
</evidence>
<dbReference type="Pfam" id="PF07943">
    <property type="entry name" value="PBP5_C"/>
    <property type="match status" value="1"/>
</dbReference>
<keyword evidence="9" id="KW-0133">Cell shape</keyword>
<evidence type="ECO:0000256" key="15">
    <source>
        <dbReference type="RuleBase" id="RU004016"/>
    </source>
</evidence>
<dbReference type="RefSeq" id="WP_199868911.1">
    <property type="nucleotide sequence ID" value="NZ_JAAGPU010000001.1"/>
</dbReference>
<evidence type="ECO:0000256" key="4">
    <source>
        <dbReference type="ARBA" id="ARBA00012448"/>
    </source>
</evidence>
<evidence type="ECO:0000313" key="17">
    <source>
        <dbReference type="EMBL" id="NEU03608.1"/>
    </source>
</evidence>
<dbReference type="InterPro" id="IPR012338">
    <property type="entry name" value="Beta-lactam/transpept-like"/>
</dbReference>
<evidence type="ECO:0000256" key="10">
    <source>
        <dbReference type="ARBA" id="ARBA00022984"/>
    </source>
</evidence>
<dbReference type="GO" id="GO:0009252">
    <property type="term" value="P:peptidoglycan biosynthetic process"/>
    <property type="evidence" value="ECO:0007669"/>
    <property type="project" value="UniProtKB-UniPathway"/>
</dbReference>
<feature type="domain" description="Peptidase S11 D-Ala-D-Ala carboxypeptidase A C-terminal" evidence="16">
    <location>
        <begin position="271"/>
        <end position="358"/>
    </location>
</feature>
<proteinExistence type="inferred from homology"/>
<keyword evidence="10" id="KW-0573">Peptidoglycan synthesis</keyword>